<keyword evidence="3" id="KW-0597">Phosphoprotein</keyword>
<organism evidence="10 11">
    <name type="scientific">Mucilaginibacter mali</name>
    <dbReference type="NCBI Taxonomy" id="2740462"/>
    <lineage>
        <taxon>Bacteria</taxon>
        <taxon>Pseudomonadati</taxon>
        <taxon>Bacteroidota</taxon>
        <taxon>Sphingobacteriia</taxon>
        <taxon>Sphingobacteriales</taxon>
        <taxon>Sphingobacteriaceae</taxon>
        <taxon>Mucilaginibacter</taxon>
    </lineage>
</organism>
<dbReference type="InterPro" id="IPR036097">
    <property type="entry name" value="HisK_dim/P_sf"/>
</dbReference>
<evidence type="ECO:0000256" key="7">
    <source>
        <dbReference type="ARBA" id="ARBA00022989"/>
    </source>
</evidence>
<dbReference type="Pfam" id="PF00512">
    <property type="entry name" value="HisKA"/>
    <property type="match status" value="1"/>
</dbReference>
<dbReference type="AlphaFoldDB" id="A0A7D4UGF9"/>
<dbReference type="SUPFAM" id="SSF47384">
    <property type="entry name" value="Homodimeric domain of signal transducing histidine kinase"/>
    <property type="match status" value="1"/>
</dbReference>
<keyword evidence="4" id="KW-0808">Transferase</keyword>
<evidence type="ECO:0000256" key="4">
    <source>
        <dbReference type="ARBA" id="ARBA00022679"/>
    </source>
</evidence>
<dbReference type="CDD" id="cd00082">
    <property type="entry name" value="HisKA"/>
    <property type="match status" value="1"/>
</dbReference>
<protein>
    <recommendedName>
        <fullName evidence="2">histidine kinase</fullName>
        <ecNumber evidence="2">2.7.13.3</ecNumber>
    </recommendedName>
</protein>
<dbReference type="PANTHER" id="PTHR45436">
    <property type="entry name" value="SENSOR HISTIDINE KINASE YKOH"/>
    <property type="match status" value="1"/>
</dbReference>
<keyword evidence="7 8" id="KW-1133">Transmembrane helix</keyword>
<dbReference type="RefSeq" id="WP_173416434.1">
    <property type="nucleotide sequence ID" value="NZ_CP054139.1"/>
</dbReference>
<evidence type="ECO:0000256" key="3">
    <source>
        <dbReference type="ARBA" id="ARBA00022553"/>
    </source>
</evidence>
<evidence type="ECO:0000256" key="2">
    <source>
        <dbReference type="ARBA" id="ARBA00012438"/>
    </source>
</evidence>
<dbReference type="InterPro" id="IPR036890">
    <property type="entry name" value="HATPase_C_sf"/>
</dbReference>
<dbReference type="EC" id="2.7.13.3" evidence="2"/>
<feature type="transmembrane region" description="Helical" evidence="8">
    <location>
        <begin position="127"/>
        <end position="149"/>
    </location>
</feature>
<evidence type="ECO:0000313" key="10">
    <source>
        <dbReference type="EMBL" id="QKJ31776.1"/>
    </source>
</evidence>
<accession>A0A7D4UGF9</accession>
<evidence type="ECO:0000256" key="6">
    <source>
        <dbReference type="ARBA" id="ARBA00022777"/>
    </source>
</evidence>
<evidence type="ECO:0000256" key="1">
    <source>
        <dbReference type="ARBA" id="ARBA00000085"/>
    </source>
</evidence>
<dbReference type="InterPro" id="IPR050428">
    <property type="entry name" value="TCS_sensor_his_kinase"/>
</dbReference>
<keyword evidence="5 8" id="KW-0812">Transmembrane</keyword>
<dbReference type="InterPro" id="IPR003661">
    <property type="entry name" value="HisK_dim/P_dom"/>
</dbReference>
<dbReference type="SMART" id="SM00388">
    <property type="entry name" value="HisKA"/>
    <property type="match status" value="1"/>
</dbReference>
<dbReference type="KEGG" id="mmab:HQ865_19065"/>
<dbReference type="Gene3D" id="1.10.287.130">
    <property type="match status" value="1"/>
</dbReference>
<dbReference type="GO" id="GO:0000155">
    <property type="term" value="F:phosphorelay sensor kinase activity"/>
    <property type="evidence" value="ECO:0007669"/>
    <property type="project" value="InterPro"/>
</dbReference>
<reference evidence="10 11" key="1">
    <citation type="submission" date="2020-05" db="EMBL/GenBank/DDBJ databases">
        <title>Mucilaginibacter mali sp. nov.</title>
        <authorList>
            <person name="Kim H.S."/>
            <person name="Lee K.C."/>
            <person name="Suh M.K."/>
            <person name="Kim J.-S."/>
            <person name="Han K.-I."/>
            <person name="Eom M.K."/>
            <person name="Shin Y.K."/>
            <person name="Lee J.-S."/>
        </authorList>
    </citation>
    <scope>NUCLEOTIDE SEQUENCE [LARGE SCALE GENOMIC DNA]</scope>
    <source>
        <strain evidence="10 11">G2-14</strain>
    </source>
</reference>
<dbReference type="EMBL" id="CP054139">
    <property type="protein sequence ID" value="QKJ31776.1"/>
    <property type="molecule type" value="Genomic_DNA"/>
</dbReference>
<dbReference type="InterPro" id="IPR003594">
    <property type="entry name" value="HATPase_dom"/>
</dbReference>
<proteinExistence type="predicted"/>
<keyword evidence="11" id="KW-1185">Reference proteome</keyword>
<evidence type="ECO:0000259" key="9">
    <source>
        <dbReference type="PROSITE" id="PS50109"/>
    </source>
</evidence>
<comment type="catalytic activity">
    <reaction evidence="1">
        <text>ATP + protein L-histidine = ADP + protein N-phospho-L-histidine.</text>
        <dbReference type="EC" id="2.7.13.3"/>
    </reaction>
</comment>
<dbReference type="Gene3D" id="3.30.565.10">
    <property type="entry name" value="Histidine kinase-like ATPase, C-terminal domain"/>
    <property type="match status" value="1"/>
</dbReference>
<evidence type="ECO:0000256" key="8">
    <source>
        <dbReference type="SAM" id="Phobius"/>
    </source>
</evidence>
<dbReference type="InterPro" id="IPR005467">
    <property type="entry name" value="His_kinase_dom"/>
</dbReference>
<dbReference type="SUPFAM" id="SSF55874">
    <property type="entry name" value="ATPase domain of HSP90 chaperone/DNA topoisomerase II/histidine kinase"/>
    <property type="match status" value="1"/>
</dbReference>
<dbReference type="PROSITE" id="PS50109">
    <property type="entry name" value="HIS_KIN"/>
    <property type="match status" value="1"/>
</dbReference>
<dbReference type="Pfam" id="PF02518">
    <property type="entry name" value="HATPase_c"/>
    <property type="match status" value="1"/>
</dbReference>
<dbReference type="PANTHER" id="PTHR45436:SF5">
    <property type="entry name" value="SENSOR HISTIDINE KINASE TRCS"/>
    <property type="match status" value="1"/>
</dbReference>
<dbReference type="GO" id="GO:0005886">
    <property type="term" value="C:plasma membrane"/>
    <property type="evidence" value="ECO:0007669"/>
    <property type="project" value="TreeGrafter"/>
</dbReference>
<gene>
    <name evidence="10" type="ORF">HQ865_19065</name>
</gene>
<sequence length="415" mass="47744">MKLFTRYYRVNLLSTIVVMLLTSMVYYWAISRILIGVADKDLVVEESEIFEYVRANHRLPQVFESKDQQISFAKVSGPVKREYINTSYYNPKERENEQGRGLISSVNVNGVLYKIVVVQSSVETDDLIRVIFSITIVVVLLLLFVLLMVNRLVLGRIWQPFYGILQQVKAFNVAEKNDIAPQRTNIDEFNELNDAITSMATRVKKDYGELKAFTENASHELLTPIAIINSKLDTLVQTENFNERQSMLLNDLYTSVSRLTRLNQSMLLLARIENQVISGYEPVNLKWLLEEKVAQLQELYADKEINVSVFAEEKEVQASRYLVEILVNNLLVNAIKHNVPQGQIDITLTKDKLVIKNTGEDRDMSTQDIFKRFSKSANSEGTGLGLTISTQICGNYDWMLDYRYRAPFHYFTVVF</sequence>
<feature type="domain" description="Histidine kinase" evidence="9">
    <location>
        <begin position="216"/>
        <end position="415"/>
    </location>
</feature>
<keyword evidence="8" id="KW-0472">Membrane</keyword>
<dbReference type="Proteomes" id="UP000505355">
    <property type="component" value="Chromosome"/>
</dbReference>
<keyword evidence="6 10" id="KW-0418">Kinase</keyword>
<evidence type="ECO:0000313" key="11">
    <source>
        <dbReference type="Proteomes" id="UP000505355"/>
    </source>
</evidence>
<evidence type="ECO:0000256" key="5">
    <source>
        <dbReference type="ARBA" id="ARBA00022692"/>
    </source>
</evidence>
<feature type="transmembrane region" description="Helical" evidence="8">
    <location>
        <begin position="12"/>
        <end position="30"/>
    </location>
</feature>
<name>A0A7D4UGF9_9SPHI</name>